<dbReference type="CDD" id="cd00555">
    <property type="entry name" value="Maf"/>
    <property type="match status" value="1"/>
</dbReference>
<reference evidence="7 9" key="1">
    <citation type="journal article" date="2015" name="Int. J. Syst. Evol. Microbiol.">
        <title>Bacillus glycinifermentans sp. nov., isolated from fermented soybean paste.</title>
        <authorList>
            <person name="Kim S.J."/>
            <person name="Dunlap C.A."/>
            <person name="Kwon S.W."/>
            <person name="Rooney A.P."/>
        </authorList>
    </citation>
    <scope>NUCLEOTIDE SEQUENCE [LARGE SCALE GENOMIC DNA]</scope>
    <source>
        <strain evidence="7 9">GO-13</strain>
    </source>
</reference>
<comment type="function">
    <text evidence="6">Nucleoside triphosphate pyrophosphatase that hydrolyzes dTTP and UTP. May have a dual role in cell division arrest and in preventing the incorporation of modified nucleotides into cellular nucleic acids.</text>
</comment>
<comment type="caution">
    <text evidence="7">The sequence shown here is derived from an EMBL/GenBank/DDBJ whole genome shotgun (WGS) entry which is preliminary data.</text>
</comment>
<dbReference type="FunFam" id="3.90.950.10:FF:000005">
    <property type="entry name" value="7-methyl-GTP pyrophosphatase"/>
    <property type="match status" value="1"/>
</dbReference>
<sequence>MTQPLILASQSPRRKELLDLLHIPYRVVASNAEEKLNRNFSPEENVKWLAEQKVRKVAEQYPDAVVLGADTIVCFEGVCLGKPKDAGEAGRMLKMLSGQTHSVLTGVCIKSNSKCETFFEETEVTFWPLEDKEISAYIDTGEPFDKAGSYGIQGKGALFVRHIKGDYYTVVGLPISKTMRMLQRFGLHSY</sequence>
<comment type="caution">
    <text evidence="6">Lacks conserved residue(s) required for the propagation of feature annotation.</text>
</comment>
<name>A0A0J6DWU7_9BACI</name>
<proteinExistence type="inferred from homology"/>
<reference evidence="7" key="2">
    <citation type="submission" date="2015-10" db="EMBL/GenBank/DDBJ databases">
        <authorList>
            <person name="Gilbert D.G."/>
        </authorList>
    </citation>
    <scope>NUCLEOTIDE SEQUENCE</scope>
    <source>
        <strain evidence="7">GO-13</strain>
    </source>
</reference>
<dbReference type="Proteomes" id="UP001341297">
    <property type="component" value="Unassembled WGS sequence"/>
</dbReference>
<feature type="site" description="Important for substrate specificity" evidence="6">
    <location>
        <position position="71"/>
    </location>
</feature>
<protein>
    <recommendedName>
        <fullName evidence="6">dTTP/UTP pyrophosphatase</fullName>
        <shortName evidence="6">dTTPase/UTPase</shortName>
        <ecNumber evidence="6">3.6.1.9</ecNumber>
    </recommendedName>
    <alternativeName>
        <fullName evidence="6">Nucleoside triphosphate pyrophosphatase</fullName>
    </alternativeName>
    <alternativeName>
        <fullName evidence="6">Nucleotide pyrophosphatase</fullName>
        <shortName evidence="6">Nucleotide PPase</shortName>
    </alternativeName>
</protein>
<dbReference type="STRING" id="1664069.BGLY_3262"/>
<accession>A0A0J6DWU7</accession>
<evidence type="ECO:0000256" key="2">
    <source>
        <dbReference type="ARBA" id="ARBA00004496"/>
    </source>
</evidence>
<evidence type="ECO:0000313" key="8">
    <source>
        <dbReference type="EMBL" id="MEC0487467.1"/>
    </source>
</evidence>
<keyword evidence="5 6" id="KW-0546">Nucleotide metabolism</keyword>
<feature type="site" description="Important for substrate specificity" evidence="6">
    <location>
        <position position="153"/>
    </location>
</feature>
<dbReference type="PANTHER" id="PTHR43213:SF5">
    <property type="entry name" value="BIFUNCTIONAL DTTP_UTP PYROPHOSPHATASE_METHYLTRANSFERASE PROTEIN-RELATED"/>
    <property type="match status" value="1"/>
</dbReference>
<evidence type="ECO:0000313" key="9">
    <source>
        <dbReference type="Proteomes" id="UP000036168"/>
    </source>
</evidence>
<dbReference type="EC" id="3.6.1.9" evidence="6"/>
<dbReference type="PIRSF" id="PIRSF006305">
    <property type="entry name" value="Maf"/>
    <property type="match status" value="1"/>
</dbReference>
<dbReference type="HAMAP" id="MF_00528">
    <property type="entry name" value="Maf"/>
    <property type="match status" value="1"/>
</dbReference>
<keyword evidence="10" id="KW-1185">Reference proteome</keyword>
<keyword evidence="4 6" id="KW-0378">Hydrolase</keyword>
<comment type="similarity">
    <text evidence="6">Belongs to the Maf family. YhdE subfamily.</text>
</comment>
<evidence type="ECO:0000313" key="10">
    <source>
        <dbReference type="Proteomes" id="UP001341297"/>
    </source>
</evidence>
<dbReference type="RefSeq" id="WP_048355988.1">
    <property type="nucleotide sequence ID" value="NZ_CP023481.1"/>
</dbReference>
<comment type="catalytic activity">
    <reaction evidence="6">
        <text>dTTP + H2O = dTMP + diphosphate + H(+)</text>
        <dbReference type="Rhea" id="RHEA:28534"/>
        <dbReference type="ChEBI" id="CHEBI:15377"/>
        <dbReference type="ChEBI" id="CHEBI:15378"/>
        <dbReference type="ChEBI" id="CHEBI:33019"/>
        <dbReference type="ChEBI" id="CHEBI:37568"/>
        <dbReference type="ChEBI" id="CHEBI:63528"/>
        <dbReference type="EC" id="3.6.1.9"/>
    </reaction>
</comment>
<evidence type="ECO:0000256" key="4">
    <source>
        <dbReference type="ARBA" id="ARBA00022801"/>
    </source>
</evidence>
<dbReference type="GO" id="GO:0047429">
    <property type="term" value="F:nucleoside triphosphate diphosphatase activity"/>
    <property type="evidence" value="ECO:0007669"/>
    <property type="project" value="UniProtKB-EC"/>
</dbReference>
<gene>
    <name evidence="7" type="ORF">AB447_215670</name>
    <name evidence="8" type="ORF">P8828_22205</name>
</gene>
<reference evidence="8 10" key="3">
    <citation type="submission" date="2023-03" db="EMBL/GenBank/DDBJ databases">
        <title>Agriculturally important microbes genome sequencing.</title>
        <authorList>
            <person name="Dunlap C."/>
        </authorList>
    </citation>
    <scope>NUCLEOTIDE SEQUENCE [LARGE SCALE GENOMIC DNA]</scope>
    <source>
        <strain evidence="8 10">CBP-3203</strain>
    </source>
</reference>
<dbReference type="OrthoDB" id="9807767at2"/>
<dbReference type="SUPFAM" id="SSF52972">
    <property type="entry name" value="ITPase-like"/>
    <property type="match status" value="1"/>
</dbReference>
<feature type="site" description="Important for substrate specificity" evidence="6">
    <location>
        <position position="13"/>
    </location>
</feature>
<dbReference type="PATRIC" id="fig|1664069.3.peg.2915"/>
<dbReference type="Proteomes" id="UP000036168">
    <property type="component" value="Unassembled WGS sequence"/>
</dbReference>
<dbReference type="Gene3D" id="3.90.950.10">
    <property type="match status" value="1"/>
</dbReference>
<dbReference type="AlphaFoldDB" id="A0A0J6DWU7"/>
<comment type="catalytic activity">
    <reaction evidence="6">
        <text>UTP + H2O = UMP + diphosphate + H(+)</text>
        <dbReference type="Rhea" id="RHEA:29395"/>
        <dbReference type="ChEBI" id="CHEBI:15377"/>
        <dbReference type="ChEBI" id="CHEBI:15378"/>
        <dbReference type="ChEBI" id="CHEBI:33019"/>
        <dbReference type="ChEBI" id="CHEBI:46398"/>
        <dbReference type="ChEBI" id="CHEBI:57865"/>
        <dbReference type="EC" id="3.6.1.9"/>
    </reaction>
</comment>
<feature type="active site" description="Proton acceptor" evidence="6">
    <location>
        <position position="70"/>
    </location>
</feature>
<dbReference type="InterPro" id="IPR003697">
    <property type="entry name" value="Maf-like"/>
</dbReference>
<dbReference type="GO" id="GO:0005737">
    <property type="term" value="C:cytoplasm"/>
    <property type="evidence" value="ECO:0007669"/>
    <property type="project" value="UniProtKB-SubCell"/>
</dbReference>
<dbReference type="EMBL" id="JARRTL010000031">
    <property type="protein sequence ID" value="MEC0487467.1"/>
    <property type="molecule type" value="Genomic_DNA"/>
</dbReference>
<evidence type="ECO:0000256" key="3">
    <source>
        <dbReference type="ARBA" id="ARBA00022490"/>
    </source>
</evidence>
<dbReference type="GO" id="GO:0009117">
    <property type="term" value="P:nucleotide metabolic process"/>
    <property type="evidence" value="ECO:0007669"/>
    <property type="project" value="UniProtKB-KW"/>
</dbReference>
<evidence type="ECO:0000256" key="1">
    <source>
        <dbReference type="ARBA" id="ARBA00001968"/>
    </source>
</evidence>
<dbReference type="Pfam" id="PF02545">
    <property type="entry name" value="Maf"/>
    <property type="match status" value="1"/>
</dbReference>
<evidence type="ECO:0000256" key="6">
    <source>
        <dbReference type="HAMAP-Rule" id="MF_00528"/>
    </source>
</evidence>
<dbReference type="NCBIfam" id="TIGR00172">
    <property type="entry name" value="maf"/>
    <property type="match status" value="1"/>
</dbReference>
<comment type="subcellular location">
    <subcellularLocation>
        <location evidence="2 6">Cytoplasm</location>
    </subcellularLocation>
</comment>
<dbReference type="InterPro" id="IPR029001">
    <property type="entry name" value="ITPase-like_fam"/>
</dbReference>
<comment type="cofactor">
    <cofactor evidence="1 6">
        <name>a divalent metal cation</name>
        <dbReference type="ChEBI" id="CHEBI:60240"/>
    </cofactor>
</comment>
<dbReference type="PANTHER" id="PTHR43213">
    <property type="entry name" value="BIFUNCTIONAL DTTP/UTP PYROPHOSPHATASE/METHYLTRANSFERASE PROTEIN-RELATED"/>
    <property type="match status" value="1"/>
</dbReference>
<evidence type="ECO:0000256" key="5">
    <source>
        <dbReference type="ARBA" id="ARBA00023080"/>
    </source>
</evidence>
<dbReference type="EMBL" id="LECW02000014">
    <property type="protein sequence ID" value="KRT94073.1"/>
    <property type="molecule type" value="Genomic_DNA"/>
</dbReference>
<evidence type="ECO:0000313" key="7">
    <source>
        <dbReference type="EMBL" id="KRT94073.1"/>
    </source>
</evidence>
<organism evidence="7 9">
    <name type="scientific">Bacillus glycinifermentans</name>
    <dbReference type="NCBI Taxonomy" id="1664069"/>
    <lineage>
        <taxon>Bacteria</taxon>
        <taxon>Bacillati</taxon>
        <taxon>Bacillota</taxon>
        <taxon>Bacilli</taxon>
        <taxon>Bacillales</taxon>
        <taxon>Bacillaceae</taxon>
        <taxon>Bacillus</taxon>
    </lineage>
</organism>
<accession>A0A0J6EPZ9</accession>
<keyword evidence="3 6" id="KW-0963">Cytoplasm</keyword>